<evidence type="ECO:0000313" key="2">
    <source>
        <dbReference type="Proteomes" id="UP000789375"/>
    </source>
</evidence>
<proteinExistence type="predicted"/>
<dbReference type="Proteomes" id="UP000789375">
    <property type="component" value="Unassembled WGS sequence"/>
</dbReference>
<organism evidence="1 2">
    <name type="scientific">Funneliformis mosseae</name>
    <name type="common">Endomycorrhizal fungus</name>
    <name type="synonym">Glomus mosseae</name>
    <dbReference type="NCBI Taxonomy" id="27381"/>
    <lineage>
        <taxon>Eukaryota</taxon>
        <taxon>Fungi</taxon>
        <taxon>Fungi incertae sedis</taxon>
        <taxon>Mucoromycota</taxon>
        <taxon>Glomeromycotina</taxon>
        <taxon>Glomeromycetes</taxon>
        <taxon>Glomerales</taxon>
        <taxon>Glomeraceae</taxon>
        <taxon>Funneliformis</taxon>
    </lineage>
</organism>
<gene>
    <name evidence="1" type="ORF">FMOSSE_LOCUS11626</name>
</gene>
<dbReference type="EMBL" id="CAJVPP010004705">
    <property type="protein sequence ID" value="CAG8654237.1"/>
    <property type="molecule type" value="Genomic_DNA"/>
</dbReference>
<name>A0A9N9H844_FUNMO</name>
<protein>
    <submittedName>
        <fullName evidence="1">12525_t:CDS:1</fullName>
    </submittedName>
</protein>
<reference evidence="1" key="1">
    <citation type="submission" date="2021-06" db="EMBL/GenBank/DDBJ databases">
        <authorList>
            <person name="Kallberg Y."/>
            <person name="Tangrot J."/>
            <person name="Rosling A."/>
        </authorList>
    </citation>
    <scope>NUCLEOTIDE SEQUENCE</scope>
    <source>
        <strain evidence="1">87-6 pot B 2015</strain>
    </source>
</reference>
<sequence length="51" mass="5768">SCLNDDVQEVATKMNFSSRSWSLSRALRRGSNDHILFIYLSPIVAIDGRKV</sequence>
<keyword evidence="2" id="KW-1185">Reference proteome</keyword>
<dbReference type="AlphaFoldDB" id="A0A9N9H844"/>
<feature type="non-terminal residue" evidence="1">
    <location>
        <position position="1"/>
    </location>
</feature>
<comment type="caution">
    <text evidence="1">The sequence shown here is derived from an EMBL/GenBank/DDBJ whole genome shotgun (WGS) entry which is preliminary data.</text>
</comment>
<evidence type="ECO:0000313" key="1">
    <source>
        <dbReference type="EMBL" id="CAG8654237.1"/>
    </source>
</evidence>
<accession>A0A9N9H844</accession>